<dbReference type="InterPro" id="IPR039060">
    <property type="entry name" value="Antitox_HigA"/>
</dbReference>
<name>A0ABW6CSN1_9CAUL</name>
<dbReference type="EMBL" id="JAOTJD010000045">
    <property type="protein sequence ID" value="MFD3266070.1"/>
    <property type="molecule type" value="Genomic_DNA"/>
</dbReference>
<dbReference type="PANTHER" id="PTHR40455">
    <property type="entry name" value="ANTITOXIN HIGA"/>
    <property type="match status" value="1"/>
</dbReference>
<dbReference type="PANTHER" id="PTHR40455:SF1">
    <property type="entry name" value="ANTITOXIN HIGA"/>
    <property type="match status" value="1"/>
</dbReference>
<dbReference type="Proteomes" id="UP001598130">
    <property type="component" value="Unassembled WGS sequence"/>
</dbReference>
<proteinExistence type="predicted"/>
<accession>A0ABW6CSN1</accession>
<reference evidence="2 3" key="1">
    <citation type="submission" date="2022-09" db="EMBL/GenBank/DDBJ databases">
        <title>New species of Phenylobacterium.</title>
        <authorList>
            <person name="Mieszkin S."/>
        </authorList>
    </citation>
    <scope>NUCLEOTIDE SEQUENCE [LARGE SCALE GENOMIC DNA]</scope>
    <source>
        <strain evidence="2 3">HK31-G</strain>
    </source>
</reference>
<dbReference type="InterPro" id="IPR010359">
    <property type="entry name" value="IrrE_HExxH"/>
</dbReference>
<dbReference type="RefSeq" id="WP_377371379.1">
    <property type="nucleotide sequence ID" value="NZ_JAOTJD010000045.1"/>
</dbReference>
<evidence type="ECO:0000313" key="3">
    <source>
        <dbReference type="Proteomes" id="UP001598130"/>
    </source>
</evidence>
<organism evidence="2 3">
    <name type="scientific">Phenylobacterium ferrooxidans</name>
    <dbReference type="NCBI Taxonomy" id="2982689"/>
    <lineage>
        <taxon>Bacteria</taxon>
        <taxon>Pseudomonadati</taxon>
        <taxon>Pseudomonadota</taxon>
        <taxon>Alphaproteobacteria</taxon>
        <taxon>Caulobacterales</taxon>
        <taxon>Caulobacteraceae</taxon>
        <taxon>Phenylobacterium</taxon>
    </lineage>
</organism>
<evidence type="ECO:0000313" key="2">
    <source>
        <dbReference type="EMBL" id="MFD3266070.1"/>
    </source>
</evidence>
<sequence length="393" mass="43749">MMVKPIRSESDYEANLARLEDLMDAAPGTPEEDELEILATLIERYESERYPIPMPTPLAAIRFRMEQDELTPRDLEPYLGSRARVSEVLSGVRPLSIDMIRALNEHLGIPAEVLIRPQPRQQATVELTKPAAKQLSTWGVLGGGETFEKFMARALGGDTALALLRKTRTERTNAKTDLVAVRAWCAAALLYSESEAVFGRFDPKAVTTSVVRALVGLSVYDDGPQRARAMLAQLGVILVVLPHLPGTHLDGASLRRTADGVPVIALTLRRDRIDSFWFTLLHELAHVVLHLSGDRAFILDDLEISSSDVIEQEADQWAQDALIRKELWDVFKQKGVYTSMADILAFARRAEVNPAIVAGRWQRANKNFRKFAGLLGHSAVRPNFPEFGRPRIA</sequence>
<dbReference type="Pfam" id="PF06114">
    <property type="entry name" value="Peptidase_M78"/>
    <property type="match status" value="1"/>
</dbReference>
<keyword evidence="3" id="KW-1185">Reference proteome</keyword>
<protein>
    <submittedName>
        <fullName evidence="2">ImmA/IrrE family metallo-endopeptidase</fullName>
    </submittedName>
</protein>
<gene>
    <name evidence="2" type="ORF">OCL97_19100</name>
</gene>
<evidence type="ECO:0000259" key="1">
    <source>
        <dbReference type="Pfam" id="PF06114"/>
    </source>
</evidence>
<comment type="caution">
    <text evidence="2">The sequence shown here is derived from an EMBL/GenBank/DDBJ whole genome shotgun (WGS) entry which is preliminary data.</text>
</comment>
<feature type="domain" description="IrrE N-terminal-like" evidence="1">
    <location>
        <begin position="254"/>
        <end position="360"/>
    </location>
</feature>